<dbReference type="PROSITE" id="PS50164">
    <property type="entry name" value="GIY_YIG"/>
    <property type="match status" value="1"/>
</dbReference>
<proteinExistence type="inferred from homology"/>
<comment type="caution">
    <text evidence="11">Lacks conserved residue(s) required for the propagation of feature annotation.</text>
</comment>
<dbReference type="Gene3D" id="3.40.1440.10">
    <property type="entry name" value="GIY-YIG endonuclease"/>
    <property type="match status" value="1"/>
</dbReference>
<evidence type="ECO:0000256" key="11">
    <source>
        <dbReference type="HAMAP-Rule" id="MF_03100"/>
    </source>
</evidence>
<dbReference type="GO" id="GO:0000724">
    <property type="term" value="P:double-strand break repair via homologous recombination"/>
    <property type="evidence" value="ECO:0007669"/>
    <property type="project" value="TreeGrafter"/>
</dbReference>
<evidence type="ECO:0000256" key="6">
    <source>
        <dbReference type="ARBA" id="ARBA00022801"/>
    </source>
</evidence>
<keyword evidence="7" id="KW-0862">Zinc</keyword>
<evidence type="ECO:0000259" key="13">
    <source>
        <dbReference type="PROSITE" id="PS50164"/>
    </source>
</evidence>
<protein>
    <recommendedName>
        <fullName evidence="11">Structure-specific endonuclease subunit SLX1 homolog</fullName>
        <ecNumber evidence="11">3.1.-.-</ecNumber>
    </recommendedName>
</protein>
<keyword evidence="8 11" id="KW-0233">DNA recombination</keyword>
<comment type="subunit">
    <text evidence="11">Forms a heterodimer with a member of the SLX4 family.</text>
</comment>
<keyword evidence="9 11" id="KW-0234">DNA repair</keyword>
<evidence type="ECO:0000313" key="15">
    <source>
        <dbReference type="WBParaSite" id="MBELARI_LOCUS3931"/>
    </source>
</evidence>
<evidence type="ECO:0000256" key="1">
    <source>
        <dbReference type="ARBA" id="ARBA00022722"/>
    </source>
</evidence>
<evidence type="ECO:0000256" key="3">
    <source>
        <dbReference type="ARBA" id="ARBA00022759"/>
    </source>
</evidence>
<feature type="region of interest" description="Disordered" evidence="12">
    <location>
        <begin position="74"/>
        <end position="93"/>
    </location>
</feature>
<keyword evidence="6 11" id="KW-0378">Hydrolase</keyword>
<evidence type="ECO:0000256" key="2">
    <source>
        <dbReference type="ARBA" id="ARBA00022723"/>
    </source>
</evidence>
<evidence type="ECO:0000256" key="12">
    <source>
        <dbReference type="SAM" id="MobiDB-lite"/>
    </source>
</evidence>
<keyword evidence="14" id="KW-1185">Reference proteome</keyword>
<keyword evidence="4 11" id="KW-0227">DNA damage</keyword>
<reference evidence="15" key="1">
    <citation type="submission" date="2024-02" db="UniProtKB">
        <authorList>
            <consortium name="WormBaseParasite"/>
        </authorList>
    </citation>
    <scope>IDENTIFICATION</scope>
</reference>
<evidence type="ECO:0000256" key="7">
    <source>
        <dbReference type="ARBA" id="ARBA00022833"/>
    </source>
</evidence>
<dbReference type="InterPro" id="IPR035901">
    <property type="entry name" value="GIY-YIG_endonuc_sf"/>
</dbReference>
<dbReference type="PANTHER" id="PTHR20208:SF10">
    <property type="entry name" value="STRUCTURE-SPECIFIC ENDONUCLEASE SUBUNIT SLX1"/>
    <property type="match status" value="1"/>
</dbReference>
<dbReference type="InterPro" id="IPR013083">
    <property type="entry name" value="Znf_RING/FYVE/PHD"/>
</dbReference>
<feature type="domain" description="GIY-YIG" evidence="13">
    <location>
        <begin position="152"/>
        <end position="237"/>
    </location>
</feature>
<evidence type="ECO:0000256" key="9">
    <source>
        <dbReference type="ARBA" id="ARBA00023204"/>
    </source>
</evidence>
<dbReference type="HAMAP" id="MF_03100">
    <property type="entry name" value="Endonuc_su_Slx1"/>
    <property type="match status" value="1"/>
</dbReference>
<dbReference type="GO" id="GO:0033557">
    <property type="term" value="C:Slx1-Slx4 complex"/>
    <property type="evidence" value="ECO:0007669"/>
    <property type="project" value="UniProtKB-UniRule"/>
</dbReference>
<keyword evidence="5" id="KW-0863">Zinc-finger</keyword>
<dbReference type="FunFam" id="3.40.1440.10:FF:000008">
    <property type="entry name" value="Structure-specific endonuclease subunit SLX1 homolog"/>
    <property type="match status" value="1"/>
</dbReference>
<comment type="function">
    <text evidence="11">Catalytic subunit of a heterodimeric structure-specific endonuclease that resolves DNA secondary structures generated during DNA repair and recombination. Has endonuclease activity towards branched DNA substrates, introducing single-strand cuts in duplex DNA close to junctions with ss-DNA.</text>
</comment>
<sequence>MEDLDWQFDPIPDYDNHWNAWDGGEQNTPIKESNQTICLDSDEEAGPSKVDESEERSLFLDEYSTPITSTKRRFQSTTRSVSKNAKCSTQVPGNSLSLRRRSYSHCELTPIVKPENRKRKSTEGCLTPAKPVKERVLPKPTRPPKRTFVVNEFFGVYCLINRSNKPRWKNRCYIGKTTDPNRRIEQHNGGMDKGGAKKTHDRGPWDMACIIHGFPNAISTLQFEWAWQNPGKSVTIKGKCLDKKEAKETTFAHNIRIACYLMNCDRWKDLALTFQWLIPKEEIPFPPQVPFPPQMRVAYGLIECGKTAVPIGFDELESLQKCLICGKTIVELRQLGRCLSCRAQHHLICWANGALSTKKQRYLWPVEAKCQKCENANLWGDIIRDQRMFLKTDEAQKVPELQNLLLKKVLKSGM</sequence>
<evidence type="ECO:0000256" key="4">
    <source>
        <dbReference type="ARBA" id="ARBA00022763"/>
    </source>
</evidence>
<dbReference type="GO" id="GO:0008821">
    <property type="term" value="F:crossover junction DNA endonuclease activity"/>
    <property type="evidence" value="ECO:0007669"/>
    <property type="project" value="TreeGrafter"/>
</dbReference>
<dbReference type="InterPro" id="IPR048749">
    <property type="entry name" value="SLX1_C"/>
</dbReference>
<comment type="similarity">
    <text evidence="11">Belongs to the SLX1 family.</text>
</comment>
<dbReference type="Pfam" id="PF01541">
    <property type="entry name" value="GIY-YIG"/>
    <property type="match status" value="1"/>
</dbReference>
<dbReference type="SMART" id="SM00465">
    <property type="entry name" value="GIYc"/>
    <property type="match status" value="1"/>
</dbReference>
<dbReference type="InterPro" id="IPR050381">
    <property type="entry name" value="SLX1_endonuclease"/>
</dbReference>
<dbReference type="CDD" id="cd10455">
    <property type="entry name" value="GIY-YIG_SLX1"/>
    <property type="match status" value="1"/>
</dbReference>
<dbReference type="Pfam" id="PF21202">
    <property type="entry name" value="SLX1_C"/>
    <property type="match status" value="1"/>
</dbReference>
<evidence type="ECO:0000313" key="14">
    <source>
        <dbReference type="Proteomes" id="UP000887575"/>
    </source>
</evidence>
<evidence type="ECO:0000256" key="8">
    <source>
        <dbReference type="ARBA" id="ARBA00023172"/>
    </source>
</evidence>
<dbReference type="GO" id="GO:0017108">
    <property type="term" value="F:5'-flap endonuclease activity"/>
    <property type="evidence" value="ECO:0007669"/>
    <property type="project" value="InterPro"/>
</dbReference>
<dbReference type="WBParaSite" id="MBELARI_LOCUS3931">
    <property type="protein sequence ID" value="MBELARI_LOCUS3931"/>
    <property type="gene ID" value="MBELARI_LOCUS3931"/>
</dbReference>
<keyword evidence="3 11" id="KW-0255">Endonuclease</keyword>
<organism evidence="14 15">
    <name type="scientific">Mesorhabditis belari</name>
    <dbReference type="NCBI Taxonomy" id="2138241"/>
    <lineage>
        <taxon>Eukaryota</taxon>
        <taxon>Metazoa</taxon>
        <taxon>Ecdysozoa</taxon>
        <taxon>Nematoda</taxon>
        <taxon>Chromadorea</taxon>
        <taxon>Rhabditida</taxon>
        <taxon>Rhabditina</taxon>
        <taxon>Rhabditomorpha</taxon>
        <taxon>Rhabditoidea</taxon>
        <taxon>Rhabditidae</taxon>
        <taxon>Mesorhabditinae</taxon>
        <taxon>Mesorhabditis</taxon>
    </lineage>
</organism>
<keyword evidence="2" id="KW-0479">Metal-binding</keyword>
<dbReference type="GO" id="GO:0008270">
    <property type="term" value="F:zinc ion binding"/>
    <property type="evidence" value="ECO:0007669"/>
    <property type="project" value="UniProtKB-KW"/>
</dbReference>
<dbReference type="InterPro" id="IPR027520">
    <property type="entry name" value="Slx1"/>
</dbReference>
<dbReference type="EC" id="3.1.-.-" evidence="11"/>
<comment type="subcellular location">
    <subcellularLocation>
        <location evidence="11">Nucleus</location>
    </subcellularLocation>
</comment>
<keyword evidence="1 11" id="KW-0540">Nuclease</keyword>
<dbReference type="AlphaFoldDB" id="A0AAF3J8Y7"/>
<keyword evidence="10 11" id="KW-0539">Nucleus</keyword>
<evidence type="ECO:0000256" key="10">
    <source>
        <dbReference type="ARBA" id="ARBA00023242"/>
    </source>
</evidence>
<evidence type="ECO:0000256" key="5">
    <source>
        <dbReference type="ARBA" id="ARBA00022771"/>
    </source>
</evidence>
<accession>A0AAF3J8Y7</accession>
<name>A0AAF3J8Y7_9BILA</name>
<dbReference type="PANTHER" id="PTHR20208">
    <property type="entry name" value="STRUCTURE-SPECIFIC ENDONUCLEASE SUBUNIT SLX1"/>
    <property type="match status" value="1"/>
</dbReference>
<comment type="cofactor">
    <cofactor evidence="11">
        <name>a divalent metal cation</name>
        <dbReference type="ChEBI" id="CHEBI:60240"/>
    </cofactor>
</comment>
<dbReference type="InterPro" id="IPR000305">
    <property type="entry name" value="GIY-YIG_endonuc"/>
</dbReference>
<dbReference type="Proteomes" id="UP000887575">
    <property type="component" value="Unassembled WGS sequence"/>
</dbReference>
<dbReference type="Gene3D" id="3.30.40.10">
    <property type="entry name" value="Zinc/RING finger domain, C3HC4 (zinc finger)"/>
    <property type="match status" value="1"/>
</dbReference>